<protein>
    <recommendedName>
        <fullName evidence="6">Fatty acid hydroxylase domain-containing protein</fullName>
    </recommendedName>
</protein>
<dbReference type="PANTHER" id="PTHR11863">
    <property type="entry name" value="STEROL DESATURASE"/>
    <property type="match status" value="1"/>
</dbReference>
<evidence type="ECO:0000256" key="1">
    <source>
        <dbReference type="ARBA" id="ARBA00004370"/>
    </source>
</evidence>
<gene>
    <name evidence="7" type="ORF">TL16_g10983</name>
</gene>
<comment type="caution">
    <text evidence="7">The sequence shown here is derived from an EMBL/GenBank/DDBJ whole genome shotgun (WGS) entry which is preliminary data.</text>
</comment>
<comment type="subcellular location">
    <subcellularLocation>
        <location evidence="1">Membrane</location>
    </subcellularLocation>
</comment>
<keyword evidence="3 5" id="KW-1133">Transmembrane helix</keyword>
<evidence type="ECO:0000256" key="2">
    <source>
        <dbReference type="ARBA" id="ARBA00022692"/>
    </source>
</evidence>
<keyword evidence="4 5" id="KW-0472">Membrane</keyword>
<dbReference type="GO" id="GO:0008610">
    <property type="term" value="P:lipid biosynthetic process"/>
    <property type="evidence" value="ECO:0007669"/>
    <property type="project" value="InterPro"/>
</dbReference>
<accession>A0A9W7BC08</accession>
<dbReference type="Pfam" id="PF04116">
    <property type="entry name" value="FA_hydroxylase"/>
    <property type="match status" value="1"/>
</dbReference>
<name>A0A9W7BC08_9STRA</name>
<evidence type="ECO:0000256" key="5">
    <source>
        <dbReference type="SAM" id="Phobius"/>
    </source>
</evidence>
<proteinExistence type="predicted"/>
<reference evidence="8" key="1">
    <citation type="journal article" date="2023" name="Commun. Biol.">
        <title>Genome analysis of Parmales, the sister group of diatoms, reveals the evolutionary specialization of diatoms from phago-mixotrophs to photoautotrophs.</title>
        <authorList>
            <person name="Ban H."/>
            <person name="Sato S."/>
            <person name="Yoshikawa S."/>
            <person name="Yamada K."/>
            <person name="Nakamura Y."/>
            <person name="Ichinomiya M."/>
            <person name="Sato N."/>
            <person name="Blanc-Mathieu R."/>
            <person name="Endo H."/>
            <person name="Kuwata A."/>
            <person name="Ogata H."/>
        </authorList>
    </citation>
    <scope>NUCLEOTIDE SEQUENCE [LARGE SCALE GENOMIC DNA]</scope>
</reference>
<evidence type="ECO:0000256" key="3">
    <source>
        <dbReference type="ARBA" id="ARBA00022989"/>
    </source>
</evidence>
<dbReference type="GO" id="GO:0005506">
    <property type="term" value="F:iron ion binding"/>
    <property type="evidence" value="ECO:0007669"/>
    <property type="project" value="InterPro"/>
</dbReference>
<dbReference type="GO" id="GO:0016020">
    <property type="term" value="C:membrane"/>
    <property type="evidence" value="ECO:0007669"/>
    <property type="project" value="UniProtKB-SubCell"/>
</dbReference>
<dbReference type="AlphaFoldDB" id="A0A9W7BC08"/>
<evidence type="ECO:0000256" key="4">
    <source>
        <dbReference type="ARBA" id="ARBA00023136"/>
    </source>
</evidence>
<dbReference type="InterPro" id="IPR050307">
    <property type="entry name" value="Sterol_Desaturase_Related"/>
</dbReference>
<organism evidence="7 8">
    <name type="scientific">Triparma laevis f. inornata</name>
    <dbReference type="NCBI Taxonomy" id="1714386"/>
    <lineage>
        <taxon>Eukaryota</taxon>
        <taxon>Sar</taxon>
        <taxon>Stramenopiles</taxon>
        <taxon>Ochrophyta</taxon>
        <taxon>Bolidophyceae</taxon>
        <taxon>Parmales</taxon>
        <taxon>Triparmaceae</taxon>
        <taxon>Triparma</taxon>
    </lineage>
</organism>
<evidence type="ECO:0000313" key="8">
    <source>
        <dbReference type="Proteomes" id="UP001162640"/>
    </source>
</evidence>
<feature type="transmembrane region" description="Helical" evidence="5">
    <location>
        <begin position="62"/>
        <end position="86"/>
    </location>
</feature>
<evidence type="ECO:0000259" key="6">
    <source>
        <dbReference type="Pfam" id="PF04116"/>
    </source>
</evidence>
<keyword evidence="2 5" id="KW-0812">Transmembrane</keyword>
<dbReference type="InterPro" id="IPR006694">
    <property type="entry name" value="Fatty_acid_hydroxylase"/>
</dbReference>
<sequence length="314" mass="36023">MLGSSIFLDWKTWAIGMWIAATHFYFPTPSPNLASQFDALIETFSSSLSPLATLLNLNLDKLIWATTNVALLEISFWSTILLFYLFDHLKLFPKYKLHEGTPDPKMVRECLTDVLLGHLLVRPILLYFSMPLFANDGWLLGSNIPNFLTIMKQLFCCIMVDDTVFYWVHRGFHHSAIYKHIHKQHHAFKAPIALATEYSHPIEDFSNTLATVLGPLLMGSHSIVFYLYTTLKLVQSLDAHSSYNLPFSPFSIIETMDCAPAHDFHHTHNTGNFGGWFIFWDWLCGTDQRYSLHLEKNKTNPAYFNVTKSVKQAL</sequence>
<dbReference type="EMBL" id="BLQM01000401">
    <property type="protein sequence ID" value="GMH87846.1"/>
    <property type="molecule type" value="Genomic_DNA"/>
</dbReference>
<dbReference type="Proteomes" id="UP001162640">
    <property type="component" value="Unassembled WGS sequence"/>
</dbReference>
<dbReference type="GO" id="GO:0016491">
    <property type="term" value="F:oxidoreductase activity"/>
    <property type="evidence" value="ECO:0007669"/>
    <property type="project" value="InterPro"/>
</dbReference>
<feature type="domain" description="Fatty acid hydroxylase" evidence="6">
    <location>
        <begin position="155"/>
        <end position="286"/>
    </location>
</feature>
<evidence type="ECO:0000313" key="7">
    <source>
        <dbReference type="EMBL" id="GMH87846.1"/>
    </source>
</evidence>